<feature type="region of interest" description="Disordered" evidence="1">
    <location>
        <begin position="187"/>
        <end position="209"/>
    </location>
</feature>
<evidence type="ECO:0000256" key="1">
    <source>
        <dbReference type="SAM" id="MobiDB-lite"/>
    </source>
</evidence>
<organism evidence="3">
    <name type="scientific">mine drainage metagenome</name>
    <dbReference type="NCBI Taxonomy" id="410659"/>
    <lineage>
        <taxon>unclassified sequences</taxon>
        <taxon>metagenomes</taxon>
        <taxon>ecological metagenomes</taxon>
    </lineage>
</organism>
<dbReference type="AlphaFoldDB" id="T0XYH9"/>
<sequence length="301" mass="33370">MRRGITQDQVTSAADALVVAGDKPTVEKVRASLGTGSPNTITRMLDLWRQGLAERLQDALSLPELPADVGKVMASLWRLAVDHANGLAQTGLQQEREALEVARAQLEQAQAQLSHQLREADAAQARVELQLSAAVQRAVDLDARLAEAQQQKDEVRTQRDRLQQQADQWAAEIERLNMKLAALQTASVSERERHDTHVSAVEDRAHHEVDRARQELKALRTDLGAEKRDHMKVQAEHERERATLQRALREAEARAAQHAGHAAALEAAMARLQVVTQRTKKTGTPRRHAAHARKSSLGRSL</sequence>
<feature type="compositionally biased region" description="Basic and acidic residues" evidence="1">
    <location>
        <begin position="189"/>
        <end position="209"/>
    </location>
</feature>
<evidence type="ECO:0000313" key="3">
    <source>
        <dbReference type="EMBL" id="EQD27836.1"/>
    </source>
</evidence>
<feature type="region of interest" description="Disordered" evidence="1">
    <location>
        <begin position="276"/>
        <end position="301"/>
    </location>
</feature>
<name>T0XYH9_9ZZZZ</name>
<dbReference type="InterPro" id="IPR021104">
    <property type="entry name" value="KfrA_DNA-bd_N"/>
</dbReference>
<feature type="compositionally biased region" description="Basic residues" evidence="1">
    <location>
        <begin position="278"/>
        <end position="301"/>
    </location>
</feature>
<proteinExistence type="predicted"/>
<gene>
    <name evidence="3" type="ORF">B1B_19011</name>
</gene>
<reference evidence="3" key="2">
    <citation type="journal article" date="2014" name="ISME J.">
        <title>Microbial stratification in low pH oxic and suboxic macroscopic growths along an acid mine drainage.</title>
        <authorList>
            <person name="Mendez-Garcia C."/>
            <person name="Mesa V."/>
            <person name="Sprenger R.R."/>
            <person name="Richter M."/>
            <person name="Diez M.S."/>
            <person name="Solano J."/>
            <person name="Bargiela R."/>
            <person name="Golyshina O.V."/>
            <person name="Manteca A."/>
            <person name="Ramos J.L."/>
            <person name="Gallego J.R."/>
            <person name="Llorente I."/>
            <person name="Martins Dos Santos V.A."/>
            <person name="Jensen O.N."/>
            <person name="Pelaez A.I."/>
            <person name="Sanchez J."/>
            <person name="Ferrer M."/>
        </authorList>
    </citation>
    <scope>NUCLEOTIDE SEQUENCE</scope>
</reference>
<dbReference type="Pfam" id="PF11740">
    <property type="entry name" value="KfrA_N"/>
    <property type="match status" value="1"/>
</dbReference>
<reference evidence="3" key="1">
    <citation type="submission" date="2013-08" db="EMBL/GenBank/DDBJ databases">
        <authorList>
            <person name="Mendez C."/>
            <person name="Richter M."/>
            <person name="Ferrer M."/>
            <person name="Sanchez J."/>
        </authorList>
    </citation>
    <scope>NUCLEOTIDE SEQUENCE</scope>
</reference>
<protein>
    <submittedName>
        <fullName evidence="3">Cointegrate resolution protein</fullName>
    </submittedName>
</protein>
<dbReference type="EMBL" id="AUZY01012763">
    <property type="protein sequence ID" value="EQD27836.1"/>
    <property type="molecule type" value="Genomic_DNA"/>
</dbReference>
<feature type="domain" description="KfrA N-terminal DNA-binding" evidence="2">
    <location>
        <begin position="6"/>
        <end position="116"/>
    </location>
</feature>
<accession>T0XYH9</accession>
<comment type="caution">
    <text evidence="3">The sequence shown here is derived from an EMBL/GenBank/DDBJ whole genome shotgun (WGS) entry which is preliminary data.</text>
</comment>
<evidence type="ECO:0000259" key="2">
    <source>
        <dbReference type="Pfam" id="PF11740"/>
    </source>
</evidence>